<protein>
    <recommendedName>
        <fullName evidence="1">SET domain-containing protein</fullName>
    </recommendedName>
</protein>
<dbReference type="InterPro" id="IPR001214">
    <property type="entry name" value="SET_dom"/>
</dbReference>
<keyword evidence="3" id="KW-1185">Reference proteome</keyword>
<dbReference type="AlphaFoldDB" id="A0AAN8I127"/>
<comment type="caution">
    <text evidence="2">The sequence shown here is derived from an EMBL/GenBank/DDBJ whole genome shotgun (WGS) entry which is preliminary data.</text>
</comment>
<evidence type="ECO:0000313" key="2">
    <source>
        <dbReference type="EMBL" id="KAK5947867.1"/>
    </source>
</evidence>
<dbReference type="Gene3D" id="2.170.270.10">
    <property type="entry name" value="SET domain"/>
    <property type="match status" value="1"/>
</dbReference>
<dbReference type="PANTHER" id="PTHR12350">
    <property type="entry name" value="HISTONE-LYSINE N-METHYLTRANSFERASE-RELATED"/>
    <property type="match status" value="1"/>
</dbReference>
<dbReference type="Proteomes" id="UP001316803">
    <property type="component" value="Unassembled WGS sequence"/>
</dbReference>
<feature type="domain" description="SET" evidence="1">
    <location>
        <begin position="73"/>
        <end position="127"/>
    </location>
</feature>
<dbReference type="EMBL" id="JAKLMC020000061">
    <property type="protein sequence ID" value="KAK5947867.1"/>
    <property type="molecule type" value="Genomic_DNA"/>
</dbReference>
<evidence type="ECO:0000259" key="1">
    <source>
        <dbReference type="Pfam" id="PF00856"/>
    </source>
</evidence>
<evidence type="ECO:0000313" key="3">
    <source>
        <dbReference type="Proteomes" id="UP001316803"/>
    </source>
</evidence>
<dbReference type="InterPro" id="IPR053201">
    <property type="entry name" value="Flavunoidine_N-MTase"/>
</dbReference>
<gene>
    <name evidence="2" type="ORF">OHC33_011103</name>
</gene>
<proteinExistence type="predicted"/>
<accession>A0AAN8I127</accession>
<name>A0AAN8I127_9EURO</name>
<dbReference type="Pfam" id="PF00856">
    <property type="entry name" value="SET"/>
    <property type="match status" value="1"/>
</dbReference>
<sequence length="184" mass="20291">MATIPATTNVTTGKFVSEPKATYSLSIENLADIVAYSPNATQPDSLVSQASLPAGSLFTPITTATEVRQKKWSTVQISQDKHVELNSALVYMNHSCRPSLEIDMDLMEVRVAKDRDLQIGDELTFFYPSTEWQMDKPFVCLCDAGSGCLGTVTGAVDIEAQKLRKWFVNEHIVKLKSAQTSEIE</sequence>
<organism evidence="2 3">
    <name type="scientific">Knufia fluminis</name>
    <dbReference type="NCBI Taxonomy" id="191047"/>
    <lineage>
        <taxon>Eukaryota</taxon>
        <taxon>Fungi</taxon>
        <taxon>Dikarya</taxon>
        <taxon>Ascomycota</taxon>
        <taxon>Pezizomycotina</taxon>
        <taxon>Eurotiomycetes</taxon>
        <taxon>Chaetothyriomycetidae</taxon>
        <taxon>Chaetothyriales</taxon>
        <taxon>Trichomeriaceae</taxon>
        <taxon>Knufia</taxon>
    </lineage>
</organism>
<dbReference type="SUPFAM" id="SSF82199">
    <property type="entry name" value="SET domain"/>
    <property type="match status" value="1"/>
</dbReference>
<dbReference type="InterPro" id="IPR046341">
    <property type="entry name" value="SET_dom_sf"/>
</dbReference>
<dbReference type="PANTHER" id="PTHR12350:SF19">
    <property type="entry name" value="SET DOMAIN-CONTAINING PROTEIN"/>
    <property type="match status" value="1"/>
</dbReference>
<reference evidence="2 3" key="1">
    <citation type="submission" date="2022-12" db="EMBL/GenBank/DDBJ databases">
        <title>Genomic features and morphological characterization of a novel Knufia sp. strain isolated from spacecraft assembly facility.</title>
        <authorList>
            <person name="Teixeira M."/>
            <person name="Chander A.M."/>
            <person name="Stajich J.E."/>
            <person name="Venkateswaran K."/>
        </authorList>
    </citation>
    <scope>NUCLEOTIDE SEQUENCE [LARGE SCALE GENOMIC DNA]</scope>
    <source>
        <strain evidence="2 3">FJI-L2-BK-P2</strain>
    </source>
</reference>